<name>A0ABQ6HY48_9MICO</name>
<keyword evidence="2" id="KW-1185">Reference proteome</keyword>
<dbReference type="PROSITE" id="PS51257">
    <property type="entry name" value="PROKAR_LIPOPROTEIN"/>
    <property type="match status" value="1"/>
</dbReference>
<proteinExistence type="predicted"/>
<sequence>MRATLAVGTLAAVCLVPTGCTGVSCNGPGAFFPTVSVDASAWFTAHPGASSGRACLGDVCDDLSSGDATARLEVSRGSYDDPQHVTVTLPTAKRTSTGELTVTLGSTSVTGPCGTVTNRGRVVEVAGDGTLTAAGVLP</sequence>
<comment type="caution">
    <text evidence="1">The sequence shown here is derived from an EMBL/GenBank/DDBJ whole genome shotgun (WGS) entry which is preliminary data.</text>
</comment>
<reference evidence="2" key="1">
    <citation type="journal article" date="2019" name="Int. J. Syst. Evol. Microbiol.">
        <title>The Global Catalogue of Microorganisms (GCM) 10K type strain sequencing project: providing services to taxonomists for standard genome sequencing and annotation.</title>
        <authorList>
            <consortium name="The Broad Institute Genomics Platform"/>
            <consortium name="The Broad Institute Genome Sequencing Center for Infectious Disease"/>
            <person name="Wu L."/>
            <person name="Ma J."/>
        </authorList>
    </citation>
    <scope>NUCLEOTIDE SEQUENCE [LARGE SCALE GENOMIC DNA]</scope>
    <source>
        <strain evidence="2">NBRC 106348</strain>
    </source>
</reference>
<accession>A0ABQ6HY48</accession>
<evidence type="ECO:0000313" key="1">
    <source>
        <dbReference type="EMBL" id="GMA22414.1"/>
    </source>
</evidence>
<dbReference type="EMBL" id="BSUK01000001">
    <property type="protein sequence ID" value="GMA22414.1"/>
    <property type="molecule type" value="Genomic_DNA"/>
</dbReference>
<evidence type="ECO:0008006" key="3">
    <source>
        <dbReference type="Google" id="ProtNLM"/>
    </source>
</evidence>
<dbReference type="Proteomes" id="UP001157091">
    <property type="component" value="Unassembled WGS sequence"/>
</dbReference>
<evidence type="ECO:0000313" key="2">
    <source>
        <dbReference type="Proteomes" id="UP001157091"/>
    </source>
</evidence>
<protein>
    <recommendedName>
        <fullName evidence="3">Secreted protein</fullName>
    </recommendedName>
</protein>
<organism evidence="1 2">
    <name type="scientific">Luteimicrobium album</name>
    <dbReference type="NCBI Taxonomy" id="1054550"/>
    <lineage>
        <taxon>Bacteria</taxon>
        <taxon>Bacillati</taxon>
        <taxon>Actinomycetota</taxon>
        <taxon>Actinomycetes</taxon>
        <taxon>Micrococcales</taxon>
        <taxon>Luteimicrobium</taxon>
    </lineage>
</organism>
<gene>
    <name evidence="1" type="ORF">GCM10025864_01730</name>
</gene>